<keyword evidence="6" id="KW-1185">Reference proteome</keyword>
<evidence type="ECO:0000256" key="3">
    <source>
        <dbReference type="ARBA" id="ARBA00023239"/>
    </source>
</evidence>
<organism evidence="5 6">
    <name type="scientific">Undibacterium seohonense</name>
    <dbReference type="NCBI Taxonomy" id="1344950"/>
    <lineage>
        <taxon>Bacteria</taxon>
        <taxon>Pseudomonadati</taxon>
        <taxon>Pseudomonadota</taxon>
        <taxon>Betaproteobacteria</taxon>
        <taxon>Burkholderiales</taxon>
        <taxon>Oxalobacteraceae</taxon>
        <taxon>Undibacterium</taxon>
    </lineage>
</organism>
<evidence type="ECO:0000256" key="2">
    <source>
        <dbReference type="ARBA" id="ARBA00023145"/>
    </source>
</evidence>
<keyword evidence="4" id="KW-0670">Pyruvate</keyword>
<name>A0ABR6X285_9BURK</name>
<dbReference type="RefSeq" id="WP_186921863.1">
    <property type="nucleotide sequence ID" value="NZ_JACOFW010000004.1"/>
</dbReference>
<protein>
    <submittedName>
        <fullName evidence="5">Phosphatidylserine decarboxylase</fullName>
    </submittedName>
</protein>
<dbReference type="Pfam" id="PF02666">
    <property type="entry name" value="PS_Dcarbxylase"/>
    <property type="match status" value="1"/>
</dbReference>
<evidence type="ECO:0000313" key="5">
    <source>
        <dbReference type="EMBL" id="MBC3806773.1"/>
    </source>
</evidence>
<gene>
    <name evidence="5" type="ORF">H8K52_05355</name>
</gene>
<proteinExistence type="predicted"/>
<keyword evidence="3" id="KW-0456">Lyase</keyword>
<comment type="caution">
    <text evidence="5">The sequence shown here is derived from an EMBL/GenBank/DDBJ whole genome shotgun (WGS) entry which is preliminary data.</text>
</comment>
<dbReference type="InterPro" id="IPR003817">
    <property type="entry name" value="PS_Dcarbxylase"/>
</dbReference>
<dbReference type="Proteomes" id="UP000648257">
    <property type="component" value="Unassembled WGS sequence"/>
</dbReference>
<dbReference type="PANTHER" id="PTHR10067:SF13">
    <property type="entry name" value="PHOSPHATIDYLSERINE DECARBOXYLASE"/>
    <property type="match status" value="1"/>
</dbReference>
<sequence length="345" mass="38839">MHAHQNITNELITLLNDQPSLQEALLASFKRANFSDIQSLKDYFDFLDATVTLIPNVRNLNPVVSKFYFIIGQSPDYVLRHHEAFQEWVRKFASDWGTFLDTVESAASLPSFYADPSYHMDDYIQTPGGWFSFNQFFARQVKPGKRPIDGLCDDHSVVSPADSVYQGAWKIAEESTITIKDLRWSVLDFLAGSPYQERFKNGLFTHSFLDVNDYHRFHLPIAGIVKELRKIPGYAVMDVIRNPDGSLSIVDGVGYQFTQDRGLIIIETAIGMVAVLPIGMAQVSSVNLTPDLGASLHKGEEFGYFAFGGSDIITLYESDKVELTARVGQHYLQGQQLGHVRHHID</sequence>
<accession>A0ABR6X285</accession>
<evidence type="ECO:0000313" key="6">
    <source>
        <dbReference type="Proteomes" id="UP000648257"/>
    </source>
</evidence>
<evidence type="ECO:0000256" key="4">
    <source>
        <dbReference type="ARBA" id="ARBA00023317"/>
    </source>
</evidence>
<keyword evidence="2" id="KW-0865">Zymogen</keyword>
<evidence type="ECO:0000256" key="1">
    <source>
        <dbReference type="ARBA" id="ARBA00022793"/>
    </source>
</evidence>
<dbReference type="PANTHER" id="PTHR10067">
    <property type="entry name" value="PHOSPHATIDYLSERINE DECARBOXYLASE"/>
    <property type="match status" value="1"/>
</dbReference>
<dbReference type="EMBL" id="JACOFW010000004">
    <property type="protein sequence ID" value="MBC3806773.1"/>
    <property type="molecule type" value="Genomic_DNA"/>
</dbReference>
<keyword evidence="1" id="KW-0210">Decarboxylase</keyword>
<reference evidence="5 6" key="1">
    <citation type="submission" date="2020-08" db="EMBL/GenBank/DDBJ databases">
        <title>Novel species isolated from subtropical streams in China.</title>
        <authorList>
            <person name="Lu H."/>
        </authorList>
    </citation>
    <scope>NUCLEOTIDE SEQUENCE [LARGE SCALE GENOMIC DNA]</scope>
    <source>
        <strain evidence="5 6">KACC 16656</strain>
    </source>
</reference>